<dbReference type="PRINTS" id="PR00732">
    <property type="entry name" value="GLHYDRLASE4"/>
</dbReference>
<dbReference type="EMBL" id="AP019400">
    <property type="protein sequence ID" value="BBI31386.1"/>
    <property type="molecule type" value="Genomic_DNA"/>
</dbReference>
<evidence type="ECO:0000313" key="13">
    <source>
        <dbReference type="Proteomes" id="UP000289856"/>
    </source>
</evidence>
<protein>
    <submittedName>
        <fullName evidence="12">Putative 6-phospho-beta-glucosidase</fullName>
    </submittedName>
</protein>
<evidence type="ECO:0000256" key="4">
    <source>
        <dbReference type="ARBA" id="ARBA00023027"/>
    </source>
</evidence>
<dbReference type="Gene3D" id="3.40.50.720">
    <property type="entry name" value="NAD(P)-binding Rossmann-like Domain"/>
    <property type="match status" value="1"/>
</dbReference>
<comment type="cofactor">
    <cofactor evidence="10">
        <name>NAD(+)</name>
        <dbReference type="ChEBI" id="CHEBI:57540"/>
    </cofactor>
    <text evidence="10">Binds 1 NAD(+) per subunit.</text>
</comment>
<dbReference type="GO" id="GO:0046872">
    <property type="term" value="F:metal ion binding"/>
    <property type="evidence" value="ECO:0007669"/>
    <property type="project" value="UniProtKB-KW"/>
</dbReference>
<keyword evidence="8" id="KW-0533">Nickel</keyword>
<evidence type="ECO:0000256" key="7">
    <source>
        <dbReference type="PIRSR" id="PIRSR601088-2"/>
    </source>
</evidence>
<evidence type="ECO:0000256" key="9">
    <source>
        <dbReference type="PIRSR" id="PIRSR601088-4"/>
    </source>
</evidence>
<keyword evidence="5 8" id="KW-0464">Manganese</keyword>
<evidence type="ECO:0000256" key="5">
    <source>
        <dbReference type="ARBA" id="ARBA00023211"/>
    </source>
</evidence>
<keyword evidence="3 10" id="KW-0378">Hydrolase</keyword>
<dbReference type="InterPro" id="IPR022616">
    <property type="entry name" value="Glyco_hydro_4_C"/>
</dbReference>
<name>A0A3T1CZW9_9BACL</name>
<keyword evidence="8" id="KW-0408">Iron</keyword>
<dbReference type="InterPro" id="IPR015955">
    <property type="entry name" value="Lactate_DH/Glyco_Ohase_4_C"/>
</dbReference>
<feature type="binding site" evidence="8">
    <location>
        <position position="173"/>
    </location>
    <ligand>
        <name>Mn(2+)</name>
        <dbReference type="ChEBI" id="CHEBI:29035"/>
    </ligand>
</feature>
<evidence type="ECO:0000313" key="12">
    <source>
        <dbReference type="EMBL" id="BBI31386.1"/>
    </source>
</evidence>
<dbReference type="Gene3D" id="3.90.110.10">
    <property type="entry name" value="Lactate dehydrogenase/glycoside hydrolase, family 4, C-terminal"/>
    <property type="match status" value="1"/>
</dbReference>
<evidence type="ECO:0000256" key="6">
    <source>
        <dbReference type="ARBA" id="ARBA00023295"/>
    </source>
</evidence>
<evidence type="ECO:0000256" key="10">
    <source>
        <dbReference type="RuleBase" id="RU361152"/>
    </source>
</evidence>
<evidence type="ECO:0000256" key="1">
    <source>
        <dbReference type="ARBA" id="ARBA00010141"/>
    </source>
</evidence>
<accession>A0A3T1CZW9</accession>
<dbReference type="InterPro" id="IPR019802">
    <property type="entry name" value="GlycHydrolase_4_CS"/>
</dbReference>
<sequence>MVHKKQLKVAVIGGGSSYTPELVEGLIKRRHELPIKDLYLVDVESGREKLEIVGALAKRMVEKAGADIRIHLTLDRAEAIRDADFVTTQLRVGQLEARGWDERIPLKYNCIGQETTGAGGFAKALRTIPVILDICKEMEELAPNAFLLNFTNPAGIVTQAALKYSKIKTIGLCNLPIGLKMQIAEFYEVDVSKVDIEMIGINHLNWTTRIIVDGEDVSEAFLLKAAGAKGLTMKNISDLEWDGQFLQSLGALPCSYHRYYYMKDAMLAEQLVDLQTEGTRADVVKKVELELFELYKDPSLSIKPPQLEQRGGAYYSEVAVNLMTSIYNNKKDIQTVNVRNNGIIPFLPDDASVEVNSIIDADGAHPIQVTKQVGPEIRGLMQLVKAYEELTVEAAVHGNLKAALQALTIHPLVGNADTAQLILNDIMEQNKPFLPQFQR</sequence>
<feature type="binding site" evidence="7">
    <location>
        <position position="152"/>
    </location>
    <ligand>
        <name>substrate</name>
    </ligand>
</feature>
<dbReference type="GO" id="GO:0004553">
    <property type="term" value="F:hydrolase activity, hydrolyzing O-glycosyl compounds"/>
    <property type="evidence" value="ECO:0007669"/>
    <property type="project" value="InterPro"/>
</dbReference>
<gene>
    <name evidence="12" type="primary">licH</name>
    <name evidence="12" type="ORF">KCTCHS21_07850</name>
</gene>
<keyword evidence="4 10" id="KW-0520">NAD</keyword>
<dbReference type="InterPro" id="IPR001088">
    <property type="entry name" value="Glyco_hydro_4"/>
</dbReference>
<dbReference type="RefSeq" id="WP_130605226.1">
    <property type="nucleotide sequence ID" value="NZ_AP019400.1"/>
</dbReference>
<dbReference type="PROSITE" id="PS01324">
    <property type="entry name" value="GLYCOSYL_HYDROL_F4"/>
    <property type="match status" value="1"/>
</dbReference>
<proteinExistence type="inferred from homology"/>
<organism evidence="12 13">
    <name type="scientific">Cohnella abietis</name>
    <dbReference type="NCBI Taxonomy" id="2507935"/>
    <lineage>
        <taxon>Bacteria</taxon>
        <taxon>Bacillati</taxon>
        <taxon>Bacillota</taxon>
        <taxon>Bacilli</taxon>
        <taxon>Bacillales</taxon>
        <taxon>Paenibacillaceae</taxon>
        <taxon>Cohnella</taxon>
    </lineage>
</organism>
<dbReference type="Proteomes" id="UP000289856">
    <property type="component" value="Chromosome"/>
</dbReference>
<dbReference type="Pfam" id="PF11975">
    <property type="entry name" value="Glyco_hydro_4C"/>
    <property type="match status" value="1"/>
</dbReference>
<evidence type="ECO:0000256" key="3">
    <source>
        <dbReference type="ARBA" id="ARBA00022801"/>
    </source>
</evidence>
<dbReference type="OrthoDB" id="9808275at2"/>
<dbReference type="SUPFAM" id="SSF51735">
    <property type="entry name" value="NAD(P)-binding Rossmann-fold domains"/>
    <property type="match status" value="1"/>
</dbReference>
<dbReference type="InterPro" id="IPR036291">
    <property type="entry name" value="NAD(P)-bd_dom_sf"/>
</dbReference>
<dbReference type="GO" id="GO:0005975">
    <property type="term" value="P:carbohydrate metabolic process"/>
    <property type="evidence" value="ECO:0007669"/>
    <property type="project" value="InterPro"/>
</dbReference>
<dbReference type="CDD" id="cd05296">
    <property type="entry name" value="GH4_P_beta_glucosidase"/>
    <property type="match status" value="1"/>
</dbReference>
<dbReference type="Pfam" id="PF02056">
    <property type="entry name" value="Glyco_hydro_4"/>
    <property type="match status" value="1"/>
</dbReference>
<evidence type="ECO:0000259" key="11">
    <source>
        <dbReference type="Pfam" id="PF11975"/>
    </source>
</evidence>
<feature type="site" description="Increases basicity of active site Tyr" evidence="9">
    <location>
        <position position="114"/>
    </location>
</feature>
<dbReference type="AlphaFoldDB" id="A0A3T1CZW9"/>
<dbReference type="SUPFAM" id="SSF56327">
    <property type="entry name" value="LDH C-terminal domain-like"/>
    <property type="match status" value="1"/>
</dbReference>
<evidence type="ECO:0000256" key="8">
    <source>
        <dbReference type="PIRSR" id="PIRSR601088-3"/>
    </source>
</evidence>
<keyword evidence="8" id="KW-0170">Cobalt</keyword>
<keyword evidence="6 10" id="KW-0326">Glycosidase</keyword>
<feature type="domain" description="Glycosyl hydrolase family 4 C-terminal" evidence="11">
    <location>
        <begin position="199"/>
        <end position="413"/>
    </location>
</feature>
<dbReference type="PANTHER" id="PTHR32092:SF5">
    <property type="entry name" value="6-PHOSPHO-BETA-GLUCOSIDASE"/>
    <property type="match status" value="1"/>
</dbReference>
<comment type="similarity">
    <text evidence="1 10">Belongs to the glycosyl hydrolase 4 family.</text>
</comment>
<feature type="binding site" evidence="8">
    <location>
        <position position="203"/>
    </location>
    <ligand>
        <name>Mn(2+)</name>
        <dbReference type="ChEBI" id="CHEBI:29035"/>
    </ligand>
</feature>
<dbReference type="KEGG" id="cohn:KCTCHS21_07850"/>
<keyword evidence="2 8" id="KW-0479">Metal-binding</keyword>
<dbReference type="GO" id="GO:0016616">
    <property type="term" value="F:oxidoreductase activity, acting on the CH-OH group of donors, NAD or NADP as acceptor"/>
    <property type="evidence" value="ECO:0007669"/>
    <property type="project" value="InterPro"/>
</dbReference>
<dbReference type="PANTHER" id="PTHR32092">
    <property type="entry name" value="6-PHOSPHO-BETA-GLUCOSIDASE-RELATED"/>
    <property type="match status" value="1"/>
</dbReference>
<evidence type="ECO:0000256" key="2">
    <source>
        <dbReference type="ARBA" id="ARBA00022723"/>
    </source>
</evidence>
<keyword evidence="13" id="KW-1185">Reference proteome</keyword>
<reference evidence="12 13" key="1">
    <citation type="submission" date="2019-01" db="EMBL/GenBank/DDBJ databases">
        <title>Complete genome sequence of Cohnella hallensis HS21 isolated from Korean fir (Abies koreana) rhizospheric soil.</title>
        <authorList>
            <person name="Jiang L."/>
            <person name="Kang S.W."/>
            <person name="Kim S."/>
            <person name="Jung J."/>
            <person name="Kim C.Y."/>
            <person name="Kim D.H."/>
            <person name="Kim S.W."/>
            <person name="Lee J."/>
        </authorList>
    </citation>
    <scope>NUCLEOTIDE SEQUENCE [LARGE SCALE GENOMIC DNA]</scope>
    <source>
        <strain evidence="12 13">HS21</strain>
    </source>
</reference>
<feature type="binding site" evidence="7">
    <location>
        <position position="98"/>
    </location>
    <ligand>
        <name>substrate</name>
    </ligand>
</feature>